<evidence type="ECO:0000256" key="3">
    <source>
        <dbReference type="ARBA" id="ARBA00009366"/>
    </source>
</evidence>
<dbReference type="PROSITE" id="PS51503">
    <property type="entry name" value="HIG1"/>
    <property type="match status" value="1"/>
</dbReference>
<dbReference type="GeneID" id="54489480"/>
<dbReference type="OrthoDB" id="6604018at2759"/>
<gene>
    <name evidence="11" type="ORF">EJ05DRAFT_513359</name>
</gene>
<accession>A0A6A6VYU2</accession>
<name>A0A6A6VYU2_9PEZI</name>
<comment type="subunit">
    <text evidence="4">Associates with the respiratory chain complex III/complex IV supercomplex.</text>
</comment>
<dbReference type="Gene3D" id="6.10.140.1320">
    <property type="match status" value="1"/>
</dbReference>
<organism evidence="11 12">
    <name type="scientific">Pseudovirgaria hyperparasitica</name>
    <dbReference type="NCBI Taxonomy" id="470096"/>
    <lineage>
        <taxon>Eukaryota</taxon>
        <taxon>Fungi</taxon>
        <taxon>Dikarya</taxon>
        <taxon>Ascomycota</taxon>
        <taxon>Pezizomycotina</taxon>
        <taxon>Dothideomycetes</taxon>
        <taxon>Dothideomycetes incertae sedis</taxon>
        <taxon>Acrospermales</taxon>
        <taxon>Acrospermaceae</taxon>
        <taxon>Pseudovirgaria</taxon>
    </lineage>
</organism>
<dbReference type="Pfam" id="PF04588">
    <property type="entry name" value="HIG_1_N"/>
    <property type="match status" value="1"/>
</dbReference>
<protein>
    <recommendedName>
        <fullName evidence="10">HIG1 domain-containing protein</fullName>
    </recommendedName>
</protein>
<evidence type="ECO:0000256" key="4">
    <source>
        <dbReference type="ARBA" id="ARBA00011565"/>
    </source>
</evidence>
<dbReference type="InterPro" id="IPR007667">
    <property type="entry name" value="Hypoxia_induced_domain"/>
</dbReference>
<dbReference type="GO" id="GO:0097250">
    <property type="term" value="P:mitochondrial respirasome assembly"/>
    <property type="evidence" value="ECO:0007669"/>
    <property type="project" value="TreeGrafter"/>
</dbReference>
<dbReference type="AlphaFoldDB" id="A0A6A6VYU2"/>
<keyword evidence="5 9" id="KW-0812">Transmembrane</keyword>
<comment type="similarity">
    <text evidence="3">Belongs to the RCF1 family.</text>
</comment>
<keyword evidence="7" id="KW-0496">Mitochondrion</keyword>
<keyword evidence="12" id="KW-1185">Reference proteome</keyword>
<evidence type="ECO:0000313" key="12">
    <source>
        <dbReference type="Proteomes" id="UP000799437"/>
    </source>
</evidence>
<evidence type="ECO:0000256" key="2">
    <source>
        <dbReference type="ARBA" id="ARBA00004325"/>
    </source>
</evidence>
<keyword evidence="6 9" id="KW-1133">Transmembrane helix</keyword>
<dbReference type="Proteomes" id="UP000799437">
    <property type="component" value="Unassembled WGS sequence"/>
</dbReference>
<evidence type="ECO:0000313" key="11">
    <source>
        <dbReference type="EMBL" id="KAF2755039.1"/>
    </source>
</evidence>
<feature type="transmembrane region" description="Helical" evidence="9">
    <location>
        <begin position="76"/>
        <end position="93"/>
    </location>
</feature>
<comment type="subcellular location">
    <subcellularLocation>
        <location evidence="2">Mitochondrion membrane</location>
    </subcellularLocation>
</comment>
<keyword evidence="8 9" id="KW-0472">Membrane</keyword>
<dbReference type="GO" id="GO:0031966">
    <property type="term" value="C:mitochondrial membrane"/>
    <property type="evidence" value="ECO:0007669"/>
    <property type="project" value="UniProtKB-SubCell"/>
</dbReference>
<dbReference type="RefSeq" id="XP_033597490.1">
    <property type="nucleotide sequence ID" value="XM_033748426.1"/>
</dbReference>
<evidence type="ECO:0000259" key="10">
    <source>
        <dbReference type="PROSITE" id="PS51503"/>
    </source>
</evidence>
<reference evidence="11" key="1">
    <citation type="journal article" date="2020" name="Stud. Mycol.">
        <title>101 Dothideomycetes genomes: a test case for predicting lifestyles and emergence of pathogens.</title>
        <authorList>
            <person name="Haridas S."/>
            <person name="Albert R."/>
            <person name="Binder M."/>
            <person name="Bloem J."/>
            <person name="Labutti K."/>
            <person name="Salamov A."/>
            <person name="Andreopoulos B."/>
            <person name="Baker S."/>
            <person name="Barry K."/>
            <person name="Bills G."/>
            <person name="Bluhm B."/>
            <person name="Cannon C."/>
            <person name="Castanera R."/>
            <person name="Culley D."/>
            <person name="Daum C."/>
            <person name="Ezra D."/>
            <person name="Gonzalez J."/>
            <person name="Henrissat B."/>
            <person name="Kuo A."/>
            <person name="Liang C."/>
            <person name="Lipzen A."/>
            <person name="Lutzoni F."/>
            <person name="Magnuson J."/>
            <person name="Mondo S."/>
            <person name="Nolan M."/>
            <person name="Ohm R."/>
            <person name="Pangilinan J."/>
            <person name="Park H.-J."/>
            <person name="Ramirez L."/>
            <person name="Alfaro M."/>
            <person name="Sun H."/>
            <person name="Tritt A."/>
            <person name="Yoshinaga Y."/>
            <person name="Zwiers L.-H."/>
            <person name="Turgeon B."/>
            <person name="Goodwin S."/>
            <person name="Spatafora J."/>
            <person name="Crous P."/>
            <person name="Grigoriev I."/>
        </authorList>
    </citation>
    <scope>NUCLEOTIDE SEQUENCE</scope>
    <source>
        <strain evidence="11">CBS 121739</strain>
    </source>
</reference>
<evidence type="ECO:0000256" key="1">
    <source>
        <dbReference type="ARBA" id="ARBA00002584"/>
    </source>
</evidence>
<evidence type="ECO:0000256" key="7">
    <source>
        <dbReference type="ARBA" id="ARBA00023128"/>
    </source>
</evidence>
<dbReference type="PANTHER" id="PTHR12297">
    <property type="entry name" value="HYPOXIA-INDUCBILE GENE 1 HIG1 -RELATED"/>
    <property type="match status" value="1"/>
</dbReference>
<evidence type="ECO:0000256" key="9">
    <source>
        <dbReference type="SAM" id="Phobius"/>
    </source>
</evidence>
<sequence>MDPPNAPPSDAPMPSSFDGDVEFYEESVWGMLKRRCMEEPLVPLGCGLTCAALLGATKSIRSGDHARANVMFRRRIYAQGFTLLSILVGSVYWQKDREKRKEYDGLVQMRKRQEKRDAWVQELERRDEDGREVKARMMKRVEMERVRDEKTRKALGMAATGDEEKGAVQKVEEGAKGVVEKVEDTAKKAFGKGGDSKSVLEDSEDRGILAAVRDLGWRR</sequence>
<dbReference type="PANTHER" id="PTHR12297:SF3">
    <property type="entry name" value="HIG1 DOMAIN FAMILY MEMBER 1A"/>
    <property type="match status" value="1"/>
</dbReference>
<evidence type="ECO:0000256" key="6">
    <source>
        <dbReference type="ARBA" id="ARBA00022989"/>
    </source>
</evidence>
<feature type="domain" description="HIG1" evidence="10">
    <location>
        <begin position="13"/>
        <end position="104"/>
    </location>
</feature>
<comment type="function">
    <text evidence="1">Cytochrome c oxidase subunit which plays a role in assembly of respiratory supercomplexes.</text>
</comment>
<evidence type="ECO:0000256" key="5">
    <source>
        <dbReference type="ARBA" id="ARBA00022692"/>
    </source>
</evidence>
<dbReference type="EMBL" id="ML996578">
    <property type="protein sequence ID" value="KAF2755039.1"/>
    <property type="molecule type" value="Genomic_DNA"/>
</dbReference>
<proteinExistence type="inferred from homology"/>
<evidence type="ECO:0000256" key="8">
    <source>
        <dbReference type="ARBA" id="ARBA00023136"/>
    </source>
</evidence>
<dbReference type="InterPro" id="IPR050355">
    <property type="entry name" value="RCF1"/>
</dbReference>